<proteinExistence type="predicted"/>
<sequence>MAGDPDITTDFVVPMNYSGNGAVDGNFFTFTGLCNVVNSDYTQTFTVTKATATNFPALDGQSVSYAFLQFPAGAINPPHTHPHSAELLLLETCLCFLRDWCIISLMMIQINLLPLFLLSEVLMLAQFQFL</sequence>
<protein>
    <submittedName>
        <fullName evidence="1">Uncharacterized protein</fullName>
    </submittedName>
</protein>
<dbReference type="EMBL" id="CM047738">
    <property type="protein sequence ID" value="KAJ0046367.1"/>
    <property type="molecule type" value="Genomic_DNA"/>
</dbReference>
<keyword evidence="2" id="KW-1185">Reference proteome</keyword>
<evidence type="ECO:0000313" key="1">
    <source>
        <dbReference type="EMBL" id="KAJ0046367.1"/>
    </source>
</evidence>
<reference evidence="2" key="1">
    <citation type="journal article" date="2023" name="G3 (Bethesda)">
        <title>Genome assembly and association tests identify interacting loci associated with vigor, precocity, and sex in interspecific pistachio rootstocks.</title>
        <authorList>
            <person name="Palmer W."/>
            <person name="Jacygrad E."/>
            <person name="Sagayaradj S."/>
            <person name="Cavanaugh K."/>
            <person name="Han R."/>
            <person name="Bertier L."/>
            <person name="Beede B."/>
            <person name="Kafkas S."/>
            <person name="Golino D."/>
            <person name="Preece J."/>
            <person name="Michelmore R."/>
        </authorList>
    </citation>
    <scope>NUCLEOTIDE SEQUENCE [LARGE SCALE GENOMIC DNA]</scope>
</reference>
<name>A0ACC0Z4Y3_9ROSI</name>
<dbReference type="Proteomes" id="UP001163603">
    <property type="component" value="Chromosome 3"/>
</dbReference>
<gene>
    <name evidence="1" type="ORF">Pint_05803</name>
</gene>
<accession>A0ACC0Z4Y3</accession>
<organism evidence="1 2">
    <name type="scientific">Pistacia integerrima</name>
    <dbReference type="NCBI Taxonomy" id="434235"/>
    <lineage>
        <taxon>Eukaryota</taxon>
        <taxon>Viridiplantae</taxon>
        <taxon>Streptophyta</taxon>
        <taxon>Embryophyta</taxon>
        <taxon>Tracheophyta</taxon>
        <taxon>Spermatophyta</taxon>
        <taxon>Magnoliopsida</taxon>
        <taxon>eudicotyledons</taxon>
        <taxon>Gunneridae</taxon>
        <taxon>Pentapetalae</taxon>
        <taxon>rosids</taxon>
        <taxon>malvids</taxon>
        <taxon>Sapindales</taxon>
        <taxon>Anacardiaceae</taxon>
        <taxon>Pistacia</taxon>
    </lineage>
</organism>
<comment type="caution">
    <text evidence="1">The sequence shown here is derived from an EMBL/GenBank/DDBJ whole genome shotgun (WGS) entry which is preliminary data.</text>
</comment>
<evidence type="ECO:0000313" key="2">
    <source>
        <dbReference type="Proteomes" id="UP001163603"/>
    </source>
</evidence>